<name>A0A7D5Z1P3_9HYPO</name>
<dbReference type="PANTHER" id="PTHR46529">
    <property type="entry name" value="TRNA WYBUTOSINE-SYNTHESIZING PROTEIN 4"/>
    <property type="match status" value="1"/>
</dbReference>
<dbReference type="Gene3D" id="3.40.50.150">
    <property type="entry name" value="Vaccinia Virus protein VP39"/>
    <property type="match status" value="1"/>
</dbReference>
<keyword evidence="8" id="KW-0808">Transferase</keyword>
<sequence>MAAAAKAPMSYGPPKSHVLDELVMGTNSSSIVSKRSVEKLYFPEEPHYFRYFVKKFQRRAPLINRGYWLRLRAIDVVVRQFLFENRTTKKIVINLGCGSDVLPWQSHARHALLCDDVLFVDIDYPDLMLKKRSIVLETPQLREILGENFVVSQPDEDQILLQSDRYCQIGCDLRDISRLRHSLETLSPLADCHVLFVAEVSITYMDTKFADALIHWSSSVGKAEFCLLEQLLPHGPDHPFAATMLSHFDKLKTPPKSVSKYPTLAKQVSRFTGLGYTNINIWDLWEAWSSAKFVSSSERSALDNIEPFDEWEEFVLFGRHYFILHASATHQQEKIPFSPKYNHKEPCEKESIFPVSMVKHDVQTSKRRFGDVLAITDPTGAAYAVHIMGLGTAGREESHDIYSLDGKMDMPIVPITGPPPRMCHSITDLGDYGMLLVGGRTSPANTLSDCWVLHKGPLCKWVPTSSLPIPLFRHAAIRLRGSSLALIVGGKTGPSTISEDCYVFHATKGWSKCAILGEAPGPLFGAVLCNSPARLASDGIFTGLLAGGIGQDGLISSKKYRWKLDNNDSQPTIRFTKHEEEFEQLDDLAVFGAKTVNLESQTLVCGGVGACSRSQGQSILMVYMPDNDAYAVSKMGTCPEGKALPFMVGSAIMEAKDSIVILGGGATCFSMGTFWETGVFQLSFKGKEDDGVGSCGFTRHEPLKVRFLASQRIVSSTRQTLRQEANLEKATVATIPRVRLETPAQFEDILRTGLPVIISNANFGGCVQKWTPSYMIDRIGYNTKVVAHECKHDHERMDFNSKNFRYVTEPFGKVMERAEAGERIYLRALSRDKPSERPANIQDDFSALAEDFCLPRELDSANRCLFSSVLRVSGRINMWLHYDVMANVYAQVAGSKRMVLFPPRDVEHLQFAPGASSSSLNVFSELQTSRMAATHPYEAVLAPGDMLFLPPCWPHAAATITDWGIAVNVFFRDLESGYAIGRDVYGNRDLAAYEKGRLEVARVGKSFQHLPLETRRFYLKRLAEELESTAEGV</sequence>
<evidence type="ECO:0000256" key="2">
    <source>
        <dbReference type="ARBA" id="ARBA00004797"/>
    </source>
</evidence>
<dbReference type="PROSITE" id="PS51184">
    <property type="entry name" value="JMJC"/>
    <property type="match status" value="1"/>
</dbReference>
<evidence type="ECO:0000313" key="18">
    <source>
        <dbReference type="Proteomes" id="UP000510686"/>
    </source>
</evidence>
<dbReference type="Gene3D" id="2.60.120.650">
    <property type="entry name" value="Cupin"/>
    <property type="match status" value="1"/>
</dbReference>
<dbReference type="SUPFAM" id="SSF51197">
    <property type="entry name" value="Clavaminate synthase-like"/>
    <property type="match status" value="1"/>
</dbReference>
<dbReference type="InterPro" id="IPR029063">
    <property type="entry name" value="SAM-dependent_MTases_sf"/>
</dbReference>
<dbReference type="OrthoDB" id="47172at2759"/>
<dbReference type="SUPFAM" id="SSF53335">
    <property type="entry name" value="S-adenosyl-L-methionine-dependent methyltransferases"/>
    <property type="match status" value="1"/>
</dbReference>
<dbReference type="GO" id="GO:0031591">
    <property type="term" value="P:wybutosine biosynthetic process"/>
    <property type="evidence" value="ECO:0007669"/>
    <property type="project" value="TreeGrafter"/>
</dbReference>
<accession>A0A7D5Z1P3</accession>
<dbReference type="SUPFAM" id="SSF50965">
    <property type="entry name" value="Galactose oxidase, central domain"/>
    <property type="match status" value="1"/>
</dbReference>
<comment type="function">
    <text evidence="11">Probable S-adenosyl-L-methionine-dependent methyltransferase that acts as a component of the wybutosine biosynthesis pathway. Wybutosine is a hyper modified guanosine with a tricyclic base found at the 3'-position adjacent to the anticodon of eukaryotic phenylalanine tRNA. May methylate the carboxyl group of leucine residues to form alpha-leucine ester residues.</text>
</comment>
<dbReference type="KEGG" id="mbrn:26239157"/>
<evidence type="ECO:0000256" key="8">
    <source>
        <dbReference type="ARBA" id="ARBA00022679"/>
    </source>
</evidence>
<dbReference type="GO" id="GO:0030488">
    <property type="term" value="P:tRNA methylation"/>
    <property type="evidence" value="ECO:0007669"/>
    <property type="project" value="TreeGrafter"/>
</dbReference>
<dbReference type="AlphaFoldDB" id="A0A7D5Z1P3"/>
<evidence type="ECO:0000256" key="3">
    <source>
        <dbReference type="ARBA" id="ARBA00010703"/>
    </source>
</evidence>
<evidence type="ECO:0000256" key="1">
    <source>
        <dbReference type="ARBA" id="ARBA00001806"/>
    </source>
</evidence>
<evidence type="ECO:0000256" key="13">
    <source>
        <dbReference type="ARBA" id="ARBA00030231"/>
    </source>
</evidence>
<dbReference type="InterPro" id="IPR011043">
    <property type="entry name" value="Gal_Oxase/kelch_b-propeller"/>
</dbReference>
<keyword evidence="10" id="KW-0819">tRNA processing</keyword>
<keyword evidence="18" id="KW-1185">Reference proteome</keyword>
<dbReference type="EC" id="2.3.1.231" evidence="4"/>
<dbReference type="GO" id="GO:0008175">
    <property type="term" value="F:tRNA methyltransferase activity"/>
    <property type="evidence" value="ECO:0007669"/>
    <property type="project" value="TreeGrafter"/>
</dbReference>
<dbReference type="InterPro" id="IPR007213">
    <property type="entry name" value="Ppm1/Ppm2/Tcmp"/>
</dbReference>
<comment type="similarity">
    <text evidence="3">Belongs to the methyltransferase superfamily. LCMT family.</text>
</comment>
<proteinExistence type="inferred from homology"/>
<evidence type="ECO:0000256" key="5">
    <source>
        <dbReference type="ARBA" id="ARBA00012779"/>
    </source>
</evidence>
<comment type="catalytic activity">
    <reaction evidence="15">
        <text>7-[(3S)-(3-amino-3-methoxycarbonyl)propyl]wyosine(37) in tRNA(Phe) + S-adenosyl-L-methionine + CO2 = wybutosine(37) in tRNA(Phe) + S-adenosyl-L-homocysteine + 2 H(+)</text>
        <dbReference type="Rhea" id="RHEA:37119"/>
        <dbReference type="Rhea" id="RHEA-COMP:11844"/>
        <dbReference type="Rhea" id="RHEA-COMP:11847"/>
        <dbReference type="ChEBI" id="CHEBI:15378"/>
        <dbReference type="ChEBI" id="CHEBI:16526"/>
        <dbReference type="ChEBI" id="CHEBI:57856"/>
        <dbReference type="ChEBI" id="CHEBI:59789"/>
        <dbReference type="ChEBI" id="CHEBI:73544"/>
        <dbReference type="ChEBI" id="CHEBI:74275"/>
        <dbReference type="EC" id="2.3.1.231"/>
    </reaction>
</comment>
<dbReference type="Proteomes" id="UP000510686">
    <property type="component" value="Chromosome 1"/>
</dbReference>
<evidence type="ECO:0000256" key="6">
    <source>
        <dbReference type="ARBA" id="ARBA00018045"/>
    </source>
</evidence>
<dbReference type="InterPro" id="IPR003347">
    <property type="entry name" value="JmjC_dom"/>
</dbReference>
<evidence type="ECO:0000256" key="11">
    <source>
        <dbReference type="ARBA" id="ARBA00025588"/>
    </source>
</evidence>
<dbReference type="InterPro" id="IPR041667">
    <property type="entry name" value="Cupin_8"/>
</dbReference>
<evidence type="ECO:0000313" key="17">
    <source>
        <dbReference type="EMBL" id="QLI64229.1"/>
    </source>
</evidence>
<comment type="catalytic activity">
    <reaction evidence="1">
        <text>7-[(3S)-3-amino-3-carboxypropyl]wyosine(37) in tRNA(Phe) + S-adenosyl-L-methionine = 7-[(3S)-(3-amino-3-methoxycarbonyl)propyl]wyosine(37) in tRNA(Phe) + S-adenosyl-L-homocysteine</text>
        <dbReference type="Rhea" id="RHEA:36903"/>
        <dbReference type="Rhea" id="RHEA-COMP:10379"/>
        <dbReference type="Rhea" id="RHEA-COMP:11844"/>
        <dbReference type="ChEBI" id="CHEBI:57856"/>
        <dbReference type="ChEBI" id="CHEBI:59789"/>
        <dbReference type="ChEBI" id="CHEBI:73543"/>
        <dbReference type="ChEBI" id="CHEBI:74275"/>
        <dbReference type="EC" id="2.1.1.290"/>
    </reaction>
</comment>
<reference evidence="17 18" key="1">
    <citation type="submission" date="2020-07" db="EMBL/GenBank/DDBJ databases">
        <title>Telomere length de novo assembly of all 7 chromosomes of the fungus, Metarhizium brunneum, using a novel assembly pipeline.</title>
        <authorList>
            <person name="Saud z."/>
            <person name="Kortsinoglou A."/>
            <person name="Kouvelis V.N."/>
            <person name="Butt T.M."/>
        </authorList>
    </citation>
    <scope>NUCLEOTIDE SEQUENCE [LARGE SCALE GENOMIC DNA]</scope>
    <source>
        <strain evidence="17 18">4556</strain>
    </source>
</reference>
<evidence type="ECO:0000259" key="16">
    <source>
        <dbReference type="PROSITE" id="PS51184"/>
    </source>
</evidence>
<feature type="domain" description="JmjC" evidence="16">
    <location>
        <begin position="822"/>
        <end position="988"/>
    </location>
</feature>
<dbReference type="UniPathway" id="UPA00375"/>
<dbReference type="Gene3D" id="2.120.10.80">
    <property type="entry name" value="Kelch-type beta propeller"/>
    <property type="match status" value="1"/>
</dbReference>
<dbReference type="Pfam" id="PF13418">
    <property type="entry name" value="Beta-prop_TYW4"/>
    <property type="match status" value="1"/>
</dbReference>
<dbReference type="RefSeq" id="XP_014549713.1">
    <property type="nucleotide sequence ID" value="XM_014694227.1"/>
</dbReference>
<dbReference type="FunFam" id="2.60.120.650:FF:000043">
    <property type="entry name" value="tRNA wybutosine-synthesizing protein 4"/>
    <property type="match status" value="1"/>
</dbReference>
<dbReference type="EMBL" id="CP058932">
    <property type="protein sequence ID" value="QLI64229.1"/>
    <property type="molecule type" value="Genomic_DNA"/>
</dbReference>
<keyword evidence="9" id="KW-0949">S-adenosyl-L-methionine</keyword>
<dbReference type="GeneID" id="26239157"/>
<dbReference type="Pfam" id="PF04072">
    <property type="entry name" value="LCM"/>
    <property type="match status" value="1"/>
</dbReference>
<evidence type="ECO:0000256" key="4">
    <source>
        <dbReference type="ARBA" id="ARBA00012155"/>
    </source>
</evidence>
<evidence type="ECO:0000256" key="9">
    <source>
        <dbReference type="ARBA" id="ARBA00022691"/>
    </source>
</evidence>
<dbReference type="EC" id="2.1.1.290" evidence="5"/>
<dbReference type="Pfam" id="PF13621">
    <property type="entry name" value="Cupin_8"/>
    <property type="match status" value="1"/>
</dbReference>
<evidence type="ECO:0000256" key="14">
    <source>
        <dbReference type="ARBA" id="ARBA00030847"/>
    </source>
</evidence>
<protein>
    <recommendedName>
        <fullName evidence="6">tRNA wybutosine-synthesizing protein 4</fullName>
        <ecNumber evidence="5">2.1.1.290</ecNumber>
        <ecNumber evidence="4">2.3.1.231</ecNumber>
    </recommendedName>
    <alternativeName>
        <fullName evidence="13">Leucine carboxyl methyltransferase 2</fullName>
    </alternativeName>
    <alternativeName>
        <fullName evidence="14">tRNA(Phe) (7-(3-amino-3-(methoxycarbonyl)propyl)wyosine(37)-N)-methoxycarbonyltransferase</fullName>
    </alternativeName>
    <alternativeName>
        <fullName evidence="12">tRNA(Phe) (7-(3-amino-3-carboxypropyl)wyosine(37)-O)-methyltransferase</fullName>
    </alternativeName>
</protein>
<comment type="pathway">
    <text evidence="2">tRNA modification; wybutosine-tRNA(Phe) biosynthesis.</text>
</comment>
<keyword evidence="7" id="KW-0489">Methyltransferase</keyword>
<dbReference type="PANTHER" id="PTHR46529:SF1">
    <property type="entry name" value="TRNA WYBUTOSINE-SYNTHESIZING PROTEIN 4"/>
    <property type="match status" value="1"/>
</dbReference>
<evidence type="ECO:0000256" key="15">
    <source>
        <dbReference type="ARBA" id="ARBA00049250"/>
    </source>
</evidence>
<evidence type="ECO:0000256" key="7">
    <source>
        <dbReference type="ARBA" id="ARBA00022603"/>
    </source>
</evidence>
<evidence type="ECO:0000256" key="10">
    <source>
        <dbReference type="ARBA" id="ARBA00022694"/>
    </source>
</evidence>
<organism evidence="17 18">
    <name type="scientific">Metarhizium brunneum</name>
    <dbReference type="NCBI Taxonomy" id="500148"/>
    <lineage>
        <taxon>Eukaryota</taxon>
        <taxon>Fungi</taxon>
        <taxon>Dikarya</taxon>
        <taxon>Ascomycota</taxon>
        <taxon>Pezizomycotina</taxon>
        <taxon>Sordariomycetes</taxon>
        <taxon>Hypocreomycetidae</taxon>
        <taxon>Hypocreales</taxon>
        <taxon>Clavicipitaceae</taxon>
        <taxon>Metarhizium</taxon>
    </lineage>
</organism>
<gene>
    <name evidence="17" type="primary">PPM2</name>
    <name evidence="17" type="ORF">G6M90_00g007950</name>
</gene>
<dbReference type="InterPro" id="IPR015915">
    <property type="entry name" value="Kelch-typ_b-propeller"/>
</dbReference>
<evidence type="ECO:0000256" key="12">
    <source>
        <dbReference type="ARBA" id="ARBA00029750"/>
    </source>
</evidence>
<dbReference type="Gene3D" id="6.10.140.1470">
    <property type="match status" value="1"/>
</dbReference>